<accession>A0A3E2H889</accession>
<feature type="compositionally biased region" description="Basic residues" evidence="1">
    <location>
        <begin position="151"/>
        <end position="161"/>
    </location>
</feature>
<organism evidence="2 3">
    <name type="scientific">Scytalidium lignicola</name>
    <name type="common">Hyphomycete</name>
    <dbReference type="NCBI Taxonomy" id="5539"/>
    <lineage>
        <taxon>Eukaryota</taxon>
        <taxon>Fungi</taxon>
        <taxon>Dikarya</taxon>
        <taxon>Ascomycota</taxon>
        <taxon>Pezizomycotina</taxon>
        <taxon>Leotiomycetes</taxon>
        <taxon>Leotiomycetes incertae sedis</taxon>
        <taxon>Scytalidium</taxon>
    </lineage>
</organism>
<gene>
    <name evidence="2" type="ORF">B7463_g6735</name>
</gene>
<name>A0A3E2H889_SCYLI</name>
<protein>
    <submittedName>
        <fullName evidence="2">Uncharacterized protein</fullName>
    </submittedName>
</protein>
<reference evidence="2 3" key="1">
    <citation type="submission" date="2018-05" db="EMBL/GenBank/DDBJ databases">
        <title>Draft genome sequence of Scytalidium lignicola DSM 105466, a ubiquitous saprotrophic fungus.</title>
        <authorList>
            <person name="Buettner E."/>
            <person name="Gebauer A.M."/>
            <person name="Hofrichter M."/>
            <person name="Liers C."/>
            <person name="Kellner H."/>
        </authorList>
    </citation>
    <scope>NUCLEOTIDE SEQUENCE [LARGE SCALE GENOMIC DNA]</scope>
    <source>
        <strain evidence="2 3">DSM 105466</strain>
    </source>
</reference>
<dbReference type="AlphaFoldDB" id="A0A3E2H889"/>
<sequence length="161" mass="16896">MPIPFFQTRSGHPAPWRCHKVHFNPSEPRTSRKVVGLTRSRNVDGKLEVGLWAVDRLGLGEAVSLGKRSSGDGTHESGSVPGLRSRSHGVIDSRSVDVGDTGVGSHTVSGDSGVGGRGGGNYRNSCGNKALRFVTGSVGTSTAGNRSTGGNRRKKKKCVVM</sequence>
<dbReference type="EMBL" id="NCSJ02000123">
    <property type="protein sequence ID" value="RFU29594.1"/>
    <property type="molecule type" value="Genomic_DNA"/>
</dbReference>
<evidence type="ECO:0000313" key="3">
    <source>
        <dbReference type="Proteomes" id="UP000258309"/>
    </source>
</evidence>
<feature type="non-terminal residue" evidence="2">
    <location>
        <position position="1"/>
    </location>
</feature>
<evidence type="ECO:0000256" key="1">
    <source>
        <dbReference type="SAM" id="MobiDB-lite"/>
    </source>
</evidence>
<dbReference type="Proteomes" id="UP000258309">
    <property type="component" value="Unassembled WGS sequence"/>
</dbReference>
<feature type="region of interest" description="Disordered" evidence="1">
    <location>
        <begin position="64"/>
        <end position="120"/>
    </location>
</feature>
<keyword evidence="3" id="KW-1185">Reference proteome</keyword>
<proteinExistence type="predicted"/>
<evidence type="ECO:0000313" key="2">
    <source>
        <dbReference type="EMBL" id="RFU29594.1"/>
    </source>
</evidence>
<feature type="region of interest" description="Disordered" evidence="1">
    <location>
        <begin position="137"/>
        <end position="161"/>
    </location>
</feature>
<feature type="compositionally biased region" description="Polar residues" evidence="1">
    <location>
        <begin position="137"/>
        <end position="150"/>
    </location>
</feature>
<feature type="non-terminal residue" evidence="2">
    <location>
        <position position="161"/>
    </location>
</feature>
<comment type="caution">
    <text evidence="2">The sequence shown here is derived from an EMBL/GenBank/DDBJ whole genome shotgun (WGS) entry which is preliminary data.</text>
</comment>